<comment type="subunit">
    <text evidence="12">Homodimer. The tRNA molecule binds across the dimer.</text>
</comment>
<evidence type="ECO:0000256" key="12">
    <source>
        <dbReference type="HAMAP-Rule" id="MF_00176"/>
    </source>
</evidence>
<dbReference type="HAMAP" id="MF_00176">
    <property type="entry name" value="Ser_tRNA_synth_type1"/>
    <property type="match status" value="1"/>
</dbReference>
<feature type="binding site" evidence="14">
    <location>
        <begin position="273"/>
        <end position="276"/>
    </location>
    <ligand>
        <name>ATP</name>
        <dbReference type="ChEBI" id="CHEBI:30616"/>
    </ligand>
</feature>
<dbReference type="EC" id="6.1.1.11" evidence="12"/>
<dbReference type="InterPro" id="IPR015866">
    <property type="entry name" value="Ser-tRNA-synth_1_N"/>
</dbReference>
<comment type="similarity">
    <text evidence="3 12">Belongs to the class-II aminoacyl-tRNA synthetase family. Type-1 seryl-tRNA synthetase subfamily.</text>
</comment>
<reference evidence="17" key="1">
    <citation type="journal article" date="2013" name="Sci. Rep.">
        <title>Metagenomics uncovers a new group of low GC and ultra-small marine Actinobacteria.</title>
        <authorList>
            <person name="Ghai R."/>
            <person name="Mizuno C.M."/>
            <person name="Picazo A."/>
            <person name="Camacho A."/>
            <person name="Rodriguez-Valera F."/>
        </authorList>
    </citation>
    <scope>NUCLEOTIDE SEQUENCE</scope>
</reference>
<dbReference type="EMBL" id="KC811114">
    <property type="protein sequence ID" value="AGQ18841.1"/>
    <property type="molecule type" value="Genomic_DNA"/>
</dbReference>
<evidence type="ECO:0000313" key="17">
    <source>
        <dbReference type="EMBL" id="AGQ18841.1"/>
    </source>
</evidence>
<comment type="catalytic activity">
    <reaction evidence="11 12">
        <text>tRNA(Ser) + L-serine + ATP = L-seryl-tRNA(Ser) + AMP + diphosphate + H(+)</text>
        <dbReference type="Rhea" id="RHEA:12292"/>
        <dbReference type="Rhea" id="RHEA-COMP:9669"/>
        <dbReference type="Rhea" id="RHEA-COMP:9703"/>
        <dbReference type="ChEBI" id="CHEBI:15378"/>
        <dbReference type="ChEBI" id="CHEBI:30616"/>
        <dbReference type="ChEBI" id="CHEBI:33019"/>
        <dbReference type="ChEBI" id="CHEBI:33384"/>
        <dbReference type="ChEBI" id="CHEBI:78442"/>
        <dbReference type="ChEBI" id="CHEBI:78533"/>
        <dbReference type="ChEBI" id="CHEBI:456215"/>
        <dbReference type="EC" id="6.1.1.11"/>
    </reaction>
</comment>
<proteinExistence type="inferred from homology"/>
<evidence type="ECO:0000256" key="10">
    <source>
        <dbReference type="ARBA" id="ARBA00047929"/>
    </source>
</evidence>
<keyword evidence="7 12" id="KW-0067">ATP-binding</keyword>
<comment type="subcellular location">
    <subcellularLocation>
        <location evidence="1 12">Cytoplasm</location>
    </subcellularLocation>
</comment>
<evidence type="ECO:0000256" key="3">
    <source>
        <dbReference type="ARBA" id="ARBA00010728"/>
    </source>
</evidence>
<dbReference type="PANTHER" id="PTHR43697">
    <property type="entry name" value="SERYL-TRNA SYNTHETASE"/>
    <property type="match status" value="1"/>
</dbReference>
<evidence type="ECO:0000256" key="9">
    <source>
        <dbReference type="ARBA" id="ARBA00023146"/>
    </source>
</evidence>
<dbReference type="InterPro" id="IPR010978">
    <property type="entry name" value="tRNA-bd_arm"/>
</dbReference>
<evidence type="ECO:0000256" key="4">
    <source>
        <dbReference type="ARBA" id="ARBA00022490"/>
    </source>
</evidence>
<dbReference type="GO" id="GO:0006434">
    <property type="term" value="P:seryl-tRNA aminoacylation"/>
    <property type="evidence" value="ECO:0007669"/>
    <property type="project" value="UniProtKB-UniRule"/>
</dbReference>
<dbReference type="GO" id="GO:0004828">
    <property type="term" value="F:serine-tRNA ligase activity"/>
    <property type="evidence" value="ECO:0007669"/>
    <property type="project" value="UniProtKB-UniRule"/>
</dbReference>
<accession>S5DJ91</accession>
<dbReference type="Pfam" id="PF02403">
    <property type="entry name" value="Seryl_tRNA_N"/>
    <property type="match status" value="1"/>
</dbReference>
<evidence type="ECO:0000256" key="7">
    <source>
        <dbReference type="ARBA" id="ARBA00022840"/>
    </source>
</evidence>
<dbReference type="InterPro" id="IPR006195">
    <property type="entry name" value="aa-tRNA-synth_II"/>
</dbReference>
<dbReference type="GO" id="GO:0005524">
    <property type="term" value="F:ATP binding"/>
    <property type="evidence" value="ECO:0007669"/>
    <property type="project" value="UniProtKB-UniRule"/>
</dbReference>
<feature type="domain" description="Aminoacyl-transfer RNA synthetases class-II family profile" evidence="16">
    <location>
        <begin position="135"/>
        <end position="403"/>
    </location>
</feature>
<dbReference type="Gene3D" id="1.10.287.40">
    <property type="entry name" value="Serine-tRNA synthetase, tRNA binding domain"/>
    <property type="match status" value="1"/>
</dbReference>
<sequence>MLDPTILKNDIESLELNLERRNLDVDLKELTALDELRRELRFEAEKLRSEQKTLGKQIASADEKTKNELLDQASQMSEKVKELFEKVDVADKNFMDIWIKIPNLISTTSPDGTSDKENSEIKKYGEIRNINNPKDHLEIAESLGLIDVQKASEVSGSRFSYLFGDLVKIEFNLVLWTMQQLSDKGFKPTIPPVLVRENALYGTGFFPDDAEQVYEIPIDDLYLVGTSEVPLAALHSNEILDTATLPIRYAGFSTCFRREAGTYGKDTTGIFRVHQFDKVEMFSFCNPEKSEEEHKFILSVEEELLQALEVPYRVVDVCAGDLGSSASKKYDIEAWIPSQQTYREVTSCSNTTDFQARRLNIRGKADGETSVLHTLNGTAIAVGRILIALIENNQTEDGKVEFSDSVAEIIGVKNLG</sequence>
<feature type="binding site" evidence="12">
    <location>
        <begin position="226"/>
        <end position="228"/>
    </location>
    <ligand>
        <name>L-serine</name>
        <dbReference type="ChEBI" id="CHEBI:33384"/>
    </ligand>
</feature>
<dbReference type="InterPro" id="IPR042103">
    <property type="entry name" value="SerRS_1_N_sf"/>
</dbReference>
<comment type="catalytic activity">
    <reaction evidence="10 12">
        <text>tRNA(Sec) + L-serine + ATP = L-seryl-tRNA(Sec) + AMP + diphosphate + H(+)</text>
        <dbReference type="Rhea" id="RHEA:42580"/>
        <dbReference type="Rhea" id="RHEA-COMP:9742"/>
        <dbReference type="Rhea" id="RHEA-COMP:10128"/>
        <dbReference type="ChEBI" id="CHEBI:15378"/>
        <dbReference type="ChEBI" id="CHEBI:30616"/>
        <dbReference type="ChEBI" id="CHEBI:33019"/>
        <dbReference type="ChEBI" id="CHEBI:33384"/>
        <dbReference type="ChEBI" id="CHEBI:78442"/>
        <dbReference type="ChEBI" id="CHEBI:78533"/>
        <dbReference type="ChEBI" id="CHEBI:456215"/>
        <dbReference type="EC" id="6.1.1.11"/>
    </reaction>
</comment>
<feature type="binding site" evidence="13">
    <location>
        <position position="226"/>
    </location>
    <ligand>
        <name>L-serine</name>
        <dbReference type="ChEBI" id="CHEBI:33384"/>
    </ligand>
</feature>
<feature type="binding site" evidence="13">
    <location>
        <position position="257"/>
    </location>
    <ligand>
        <name>L-serine</name>
        <dbReference type="ChEBI" id="CHEBI:33384"/>
    </ligand>
</feature>
<feature type="binding site" evidence="12">
    <location>
        <position position="273"/>
    </location>
    <ligand>
        <name>ATP</name>
        <dbReference type="ChEBI" id="CHEBI:30616"/>
    </ligand>
</feature>
<dbReference type="Pfam" id="PF00587">
    <property type="entry name" value="tRNA-synt_2b"/>
    <property type="match status" value="1"/>
</dbReference>
<dbReference type="SUPFAM" id="SSF55681">
    <property type="entry name" value="Class II aaRS and biotin synthetases"/>
    <property type="match status" value="1"/>
</dbReference>
<name>S5DJ91_9ACTN</name>
<evidence type="ECO:0000256" key="6">
    <source>
        <dbReference type="ARBA" id="ARBA00022741"/>
    </source>
</evidence>
<gene>
    <name evidence="12" type="primary">serS</name>
</gene>
<feature type="binding site" evidence="12">
    <location>
        <position position="378"/>
    </location>
    <ligand>
        <name>L-serine</name>
        <dbReference type="ChEBI" id="CHEBI:33384"/>
    </ligand>
</feature>
<dbReference type="InterPro" id="IPR033729">
    <property type="entry name" value="SerRS_core"/>
</dbReference>
<keyword evidence="4 12" id="KW-0963">Cytoplasm</keyword>
<evidence type="ECO:0000256" key="1">
    <source>
        <dbReference type="ARBA" id="ARBA00004496"/>
    </source>
</evidence>
<feature type="binding site" evidence="13">
    <location>
        <position position="376"/>
    </location>
    <ligand>
        <name>L-serine</name>
        <dbReference type="ChEBI" id="CHEBI:33384"/>
    </ligand>
</feature>
<dbReference type="GO" id="GO:0016260">
    <property type="term" value="P:selenocysteine biosynthetic process"/>
    <property type="evidence" value="ECO:0007669"/>
    <property type="project" value="UniProtKB-UniRule"/>
</dbReference>
<evidence type="ECO:0000256" key="13">
    <source>
        <dbReference type="PIRSR" id="PIRSR001529-1"/>
    </source>
</evidence>
<dbReference type="Gene3D" id="3.30.930.10">
    <property type="entry name" value="Bira Bifunctional Protein, Domain 2"/>
    <property type="match status" value="1"/>
</dbReference>
<comment type="pathway">
    <text evidence="2 12">Aminoacyl-tRNA biosynthesis; selenocysteinyl-tRNA(Sec) biosynthesis; L-seryl-tRNA(Sec) from L-serine and tRNA(Sec): step 1/1.</text>
</comment>
<evidence type="ECO:0000259" key="16">
    <source>
        <dbReference type="PROSITE" id="PS50862"/>
    </source>
</evidence>
<comment type="domain">
    <text evidence="12">Consists of two distinct domains, a catalytic core and a N-terminal extension that is involved in tRNA binding.</text>
</comment>
<organism evidence="17">
    <name type="scientific">Candidatus Actinomarina minuta</name>
    <dbReference type="NCBI Taxonomy" id="1389454"/>
    <lineage>
        <taxon>Bacteria</taxon>
        <taxon>Bacillati</taxon>
        <taxon>Actinomycetota</taxon>
        <taxon>Actinomycetes</taxon>
        <taxon>Candidatus Actinomarinidae</taxon>
        <taxon>Candidatus Actinomarinales</taxon>
        <taxon>Candidatus Actinomarineae</taxon>
        <taxon>Candidatus Actinomarinaceae</taxon>
        <taxon>Candidatus Actinomarina</taxon>
    </lineage>
</organism>
<keyword evidence="9 12" id="KW-0030">Aminoacyl-tRNA synthetase</keyword>
<keyword evidence="6 12" id="KW-0547">Nucleotide-binding</keyword>
<comment type="function">
    <text evidence="12">Catalyzes the attachment of serine to tRNA(Ser). Is also able to aminoacylate tRNA(Sec) with serine, to form the misacylated tRNA L-seryl-tRNA(Sec), which will be further converted into selenocysteinyl-tRNA(Sec).</text>
</comment>
<dbReference type="InterPro" id="IPR002317">
    <property type="entry name" value="Ser-tRNA-ligase_type_1"/>
</dbReference>
<evidence type="ECO:0000256" key="15">
    <source>
        <dbReference type="SAM" id="Coils"/>
    </source>
</evidence>
<protein>
    <recommendedName>
        <fullName evidence="12">Serine--tRNA ligase</fullName>
        <ecNumber evidence="12">6.1.1.11</ecNumber>
    </recommendedName>
    <alternativeName>
        <fullName evidence="12">Seryl-tRNA synthetase</fullName>
        <shortName evidence="12">SerRS</shortName>
    </alternativeName>
    <alternativeName>
        <fullName evidence="12">Seryl-tRNA(Ser/Sec) synthetase</fullName>
    </alternativeName>
</protein>
<dbReference type="GO" id="GO:0005737">
    <property type="term" value="C:cytoplasm"/>
    <property type="evidence" value="ECO:0007669"/>
    <property type="project" value="UniProtKB-SubCell"/>
</dbReference>
<dbReference type="PANTHER" id="PTHR43697:SF1">
    <property type="entry name" value="SERINE--TRNA LIGASE"/>
    <property type="match status" value="1"/>
</dbReference>
<keyword evidence="5 12" id="KW-0436">Ligase</keyword>
<keyword evidence="8 12" id="KW-0648">Protein biosynthesis</keyword>
<dbReference type="NCBIfam" id="TIGR00414">
    <property type="entry name" value="serS"/>
    <property type="match status" value="1"/>
</dbReference>
<feature type="binding site" evidence="12 13">
    <location>
        <position position="280"/>
    </location>
    <ligand>
        <name>L-serine</name>
        <dbReference type="ChEBI" id="CHEBI:33384"/>
    </ligand>
</feature>
<dbReference type="SUPFAM" id="SSF46589">
    <property type="entry name" value="tRNA-binding arm"/>
    <property type="match status" value="1"/>
</dbReference>
<feature type="site" description="Important for serine binding" evidence="13">
    <location>
        <position position="378"/>
    </location>
</feature>
<evidence type="ECO:0000256" key="11">
    <source>
        <dbReference type="ARBA" id="ARBA00048823"/>
    </source>
</evidence>
<dbReference type="PRINTS" id="PR00981">
    <property type="entry name" value="TRNASYNTHSER"/>
</dbReference>
<evidence type="ECO:0000256" key="2">
    <source>
        <dbReference type="ARBA" id="ARBA00005045"/>
    </source>
</evidence>
<keyword evidence="15" id="KW-0175">Coiled coil</keyword>
<dbReference type="UniPathway" id="UPA00906">
    <property type="reaction ID" value="UER00895"/>
</dbReference>
<feature type="coiled-coil region" evidence="15">
    <location>
        <begin position="30"/>
        <end position="86"/>
    </location>
</feature>
<feature type="binding site" evidence="12 14">
    <location>
        <begin position="344"/>
        <end position="347"/>
    </location>
    <ligand>
        <name>ATP</name>
        <dbReference type="ChEBI" id="CHEBI:30616"/>
    </ligand>
</feature>
<dbReference type="AlphaFoldDB" id="S5DJ91"/>
<evidence type="ECO:0000256" key="8">
    <source>
        <dbReference type="ARBA" id="ARBA00022917"/>
    </source>
</evidence>
<dbReference type="InterPro" id="IPR002314">
    <property type="entry name" value="aa-tRNA-synt_IIb"/>
</dbReference>
<evidence type="ECO:0000256" key="14">
    <source>
        <dbReference type="PIRSR" id="PIRSR001529-2"/>
    </source>
</evidence>
<feature type="binding site" evidence="12 14">
    <location>
        <begin position="257"/>
        <end position="259"/>
    </location>
    <ligand>
        <name>ATP</name>
        <dbReference type="ChEBI" id="CHEBI:30616"/>
    </ligand>
</feature>
<dbReference type="InterPro" id="IPR045864">
    <property type="entry name" value="aa-tRNA-synth_II/BPL/LPL"/>
</dbReference>
<dbReference type="PIRSF" id="PIRSF001529">
    <property type="entry name" value="Ser-tRNA-synth_IIa"/>
    <property type="match status" value="1"/>
</dbReference>
<dbReference type="PROSITE" id="PS50862">
    <property type="entry name" value="AA_TRNA_LIGASE_II"/>
    <property type="match status" value="1"/>
</dbReference>
<dbReference type="CDD" id="cd00770">
    <property type="entry name" value="SerRS_core"/>
    <property type="match status" value="1"/>
</dbReference>
<evidence type="ECO:0000256" key="5">
    <source>
        <dbReference type="ARBA" id="ARBA00022598"/>
    </source>
</evidence>